<feature type="non-terminal residue" evidence="3">
    <location>
        <position position="1523"/>
    </location>
</feature>
<reference evidence="3 4" key="1">
    <citation type="journal article" date="2016" name="Proc. Natl. Acad. Sci. U.S.A.">
        <title>Comparative genomics of biotechnologically important yeasts.</title>
        <authorList>
            <person name="Riley R."/>
            <person name="Haridas S."/>
            <person name="Wolfe K.H."/>
            <person name="Lopes M.R."/>
            <person name="Hittinger C.T."/>
            <person name="Goeker M."/>
            <person name="Salamov A.A."/>
            <person name="Wisecaver J.H."/>
            <person name="Long T.M."/>
            <person name="Calvey C.H."/>
            <person name="Aerts A.L."/>
            <person name="Barry K.W."/>
            <person name="Choi C."/>
            <person name="Clum A."/>
            <person name="Coughlan A.Y."/>
            <person name="Deshpande S."/>
            <person name="Douglass A.P."/>
            <person name="Hanson S.J."/>
            <person name="Klenk H.-P."/>
            <person name="LaButti K.M."/>
            <person name="Lapidus A."/>
            <person name="Lindquist E.A."/>
            <person name="Lipzen A.M."/>
            <person name="Meier-Kolthoff J.P."/>
            <person name="Ohm R.A."/>
            <person name="Otillar R.P."/>
            <person name="Pangilinan J.L."/>
            <person name="Peng Y."/>
            <person name="Rokas A."/>
            <person name="Rosa C.A."/>
            <person name="Scheuner C."/>
            <person name="Sibirny A.A."/>
            <person name="Slot J.C."/>
            <person name="Stielow J.B."/>
            <person name="Sun H."/>
            <person name="Kurtzman C.P."/>
            <person name="Blackwell M."/>
            <person name="Grigoriev I.V."/>
            <person name="Jeffries T.W."/>
        </authorList>
    </citation>
    <scope>NUCLEOTIDE SEQUENCE [LARGE SCALE GENOMIC DNA]</scope>
    <source>
        <strain evidence="3 4">DSM 6958</strain>
    </source>
</reference>
<dbReference type="SMART" id="SM00222">
    <property type="entry name" value="Sec7"/>
    <property type="match status" value="1"/>
</dbReference>
<protein>
    <submittedName>
        <fullName evidence="3">Sec7-domain-containing protein</fullName>
    </submittedName>
</protein>
<dbReference type="PANTHER" id="PTHR10663:SF388">
    <property type="entry name" value="GOLGI-SPECIFIC BREFELDIN A-RESISTANCE GUANINE NUCLEOTIDE EXCHANGE FACTOR 1"/>
    <property type="match status" value="1"/>
</dbReference>
<evidence type="ECO:0000313" key="3">
    <source>
        <dbReference type="EMBL" id="ODQ63822.1"/>
    </source>
</evidence>
<dbReference type="InterPro" id="IPR023394">
    <property type="entry name" value="Sec7_C_sf"/>
</dbReference>
<dbReference type="GO" id="GO:0005794">
    <property type="term" value="C:Golgi apparatus"/>
    <property type="evidence" value="ECO:0007669"/>
    <property type="project" value="UniProtKB-ARBA"/>
</dbReference>
<dbReference type="EMBL" id="KV454413">
    <property type="protein sequence ID" value="ODQ63822.1"/>
    <property type="molecule type" value="Genomic_DNA"/>
</dbReference>
<feature type="domain" description="SEC7" evidence="2">
    <location>
        <begin position="584"/>
        <end position="777"/>
    </location>
</feature>
<dbReference type="PROSITE" id="PS50190">
    <property type="entry name" value="SEC7"/>
    <property type="match status" value="1"/>
</dbReference>
<dbReference type="Pfam" id="PF12783">
    <property type="entry name" value="Sec7-like_HUS"/>
    <property type="match status" value="1"/>
</dbReference>
<dbReference type="InterPro" id="IPR000904">
    <property type="entry name" value="Sec7_dom"/>
</dbReference>
<accession>A0A1E3PFU7</accession>
<dbReference type="Gene3D" id="1.10.1000.11">
    <property type="entry name" value="Arf Nucleotide-binding Site Opener,domain 2"/>
    <property type="match status" value="1"/>
</dbReference>
<evidence type="ECO:0000313" key="4">
    <source>
        <dbReference type="Proteomes" id="UP000095009"/>
    </source>
</evidence>
<dbReference type="GO" id="GO:0016192">
    <property type="term" value="P:vesicle-mediated transport"/>
    <property type="evidence" value="ECO:0007669"/>
    <property type="project" value="UniProtKB-ARBA"/>
</dbReference>
<dbReference type="GO" id="GO:0032012">
    <property type="term" value="P:regulation of ARF protein signal transduction"/>
    <property type="evidence" value="ECO:0007669"/>
    <property type="project" value="InterPro"/>
</dbReference>
<dbReference type="CDD" id="cd00171">
    <property type="entry name" value="Sec7"/>
    <property type="match status" value="1"/>
</dbReference>
<dbReference type="Pfam" id="PF01369">
    <property type="entry name" value="Sec7"/>
    <property type="match status" value="1"/>
</dbReference>
<evidence type="ECO:0000259" key="2">
    <source>
        <dbReference type="PROSITE" id="PS50190"/>
    </source>
</evidence>
<dbReference type="Proteomes" id="UP000095009">
    <property type="component" value="Unassembled WGS sequence"/>
</dbReference>
<dbReference type="GO" id="GO:0005085">
    <property type="term" value="F:guanyl-nucleotide exchange factor activity"/>
    <property type="evidence" value="ECO:0007669"/>
    <property type="project" value="InterPro"/>
</dbReference>
<dbReference type="InterPro" id="IPR035999">
    <property type="entry name" value="Sec7_dom_sf"/>
</dbReference>
<sequence>NMSESSVSIDKIYVILAECASVTGEMRKNARWAQSGVASILGVSAAGQDEYDDKLAARLGLKYNSKNRTSEHPLMISFANLRTSLSTTSQSHSLKLDAIALLEPFLEVIKSQSTTAPITLTALASISKFFAYNIVTSDLTNLTVAIRELSHAITHCRFEATDQADEDSVILQILSLMDDLVCGEFSDGSKIGEFMCDESVCEILETCLSMACQLRRSDILRKVAETKMSKLTRVVVSRFYLRMTAPELGGLSVVDIKVCNSSSSTGFSSGQDGSDAVITEIGSSESADNLSTNSNTADTLASNSVPVNLVDAENSAAQFTQYALPTVREFLRVLISILAPNQSHQYTDSTRLLSLSLLTTAYEVAGIQISKHEPLLTLTTDVLSKHLLQMIRSDFNPAIIKSTLRLFSAFMGTMSEHLKIQQELLLTYLLSCLNPMAYFDQQDVNSGTSTPQKSSSDSQSNGGANASNISGLNSNIHNLHSHGNTMRRKDPVILESMVESLTLMARIPSFYAMLYSNYDCDLNRQDLCIQTLQFLCSAAGPESANWTTASVPPLCLESILFFLQNLVDRMGLVNEATETTQIRNLIELKDRKRIVVEGVAEFNKNPKKGVEMLIDSGAIESNSPADIVKFLRSSTILNKKLLGEYISKQQHIAILHLFIESFDFSNKRLDEALRDLLTTFRLPGESQMIERIVEKFSAVYCQQNGEESGNDHPDISNADAAFVLSYSVIMLNTDLHNPKIKNHMTLESYKNNLKRCNDNKDFAEDYLKDMYDTIKNHEIVMPGERDDEEGFEYFWKATETDNTSHNDYLKDEIALAPFDKYIFDHAWEYILSSLTKIFSSATEDLVFSRVIAGFDQLTMLAINYSTADILDQIFQSLASLSLIGDKAIFNPALVPLDNVEIDLGKKEGKIIVSDLSVGVGSEVGKQLATVVLFRIARFINHSNQEKVRINQGWEVIVVSLLNLYLNNLIGEPKALLKEDATAHHALVKLAHLPDIKTLAPQKVPAKDTPSLFSTLSSFLTSSSSSSVNSRTEVANGIRYADQIPTDEEIEATLCAIDCVNNCAINEVLDGWYGLSGKQLEMLVDRIILLARDLVSQQQQQLQSLIKDKNMVQVNSKNTDGLNLSDNTAAIFFIMELIITLAIKDAGEIKVKNQVIEFLKTIISYETEDGAAILSYLARTLKQQREQESLDNQTNELLKTSLVISLASLADEDAPMCHAVLQSSFYWQILMELVLTPSVSSKVFQFVEGIILGTPKELNENNFQDVILVLEAIAKSNEVVINGDNGSNLHRSSVDGEVLEKCVKAVHGINAIYTLLSPSVVTFDAIWIPYSQTLTTLILSSKSLVRTQSLLYLQQSLLSSQLQNIVGFQWRTVFERVLFPCVENMLKPEIWQTGGKGMDGIRTKVAEILCKVFLQYIINGVNYSDVMSLWKTVLVTLDRLVTSGQTVGKENVIESLKNLLLIMNSSAFLVEPKAIKGNSDADSDDNSELKSDMWNSTWLIIDGFVPGLREELFPDSQSPHRVSG</sequence>
<evidence type="ECO:0000256" key="1">
    <source>
        <dbReference type="SAM" id="MobiDB-lite"/>
    </source>
</evidence>
<dbReference type="STRING" id="857566.A0A1E3PFU7"/>
<feature type="non-terminal residue" evidence="3">
    <location>
        <position position="1"/>
    </location>
</feature>
<dbReference type="PANTHER" id="PTHR10663">
    <property type="entry name" value="GUANYL-NUCLEOTIDE EXCHANGE FACTOR"/>
    <property type="match status" value="1"/>
</dbReference>
<dbReference type="InterPro" id="IPR032691">
    <property type="entry name" value="Mon2/Sec7/BIG1-like_HUS"/>
</dbReference>
<proteinExistence type="predicted"/>
<dbReference type="Pfam" id="PF23325">
    <property type="entry name" value="TPR_28"/>
    <property type="match status" value="1"/>
</dbReference>
<name>A0A1E3PFU7_9ASCO</name>
<organism evidence="3 4">
    <name type="scientific">Nadsonia fulvescens var. elongata DSM 6958</name>
    <dbReference type="NCBI Taxonomy" id="857566"/>
    <lineage>
        <taxon>Eukaryota</taxon>
        <taxon>Fungi</taxon>
        <taxon>Dikarya</taxon>
        <taxon>Ascomycota</taxon>
        <taxon>Saccharomycotina</taxon>
        <taxon>Dipodascomycetes</taxon>
        <taxon>Dipodascales</taxon>
        <taxon>Dipodascales incertae sedis</taxon>
        <taxon>Nadsonia</taxon>
    </lineage>
</organism>
<keyword evidence="4" id="KW-1185">Reference proteome</keyword>
<gene>
    <name evidence="3" type="ORF">NADFUDRAFT_7215</name>
</gene>
<dbReference type="OrthoDB" id="10258608at2759"/>
<feature type="compositionally biased region" description="Low complexity" evidence="1">
    <location>
        <begin position="445"/>
        <end position="464"/>
    </location>
</feature>
<dbReference type="InterPro" id="IPR056604">
    <property type="entry name" value="GBF1-like_TPR"/>
</dbReference>
<feature type="region of interest" description="Disordered" evidence="1">
    <location>
        <begin position="444"/>
        <end position="464"/>
    </location>
</feature>
<dbReference type="Gene3D" id="1.10.220.20">
    <property type="match status" value="1"/>
</dbReference>
<dbReference type="SUPFAM" id="SSF48425">
    <property type="entry name" value="Sec7 domain"/>
    <property type="match status" value="1"/>
</dbReference>